<feature type="compositionally biased region" description="Polar residues" evidence="1">
    <location>
        <begin position="576"/>
        <end position="594"/>
    </location>
</feature>
<organism evidence="3 4">
    <name type="scientific">Toxocara canis</name>
    <name type="common">Canine roundworm</name>
    <dbReference type="NCBI Taxonomy" id="6265"/>
    <lineage>
        <taxon>Eukaryota</taxon>
        <taxon>Metazoa</taxon>
        <taxon>Ecdysozoa</taxon>
        <taxon>Nematoda</taxon>
        <taxon>Chromadorea</taxon>
        <taxon>Rhabditida</taxon>
        <taxon>Spirurina</taxon>
        <taxon>Ascaridomorpha</taxon>
        <taxon>Ascaridoidea</taxon>
        <taxon>Toxocaridae</taxon>
        <taxon>Toxocara</taxon>
    </lineage>
</organism>
<evidence type="ECO:0000313" key="4">
    <source>
        <dbReference type="Proteomes" id="UP000031036"/>
    </source>
</evidence>
<dbReference type="EMBL" id="JPKZ01002907">
    <property type="protein sequence ID" value="KHN74461.1"/>
    <property type="molecule type" value="Genomic_DNA"/>
</dbReference>
<keyword evidence="2" id="KW-1133">Transmembrane helix</keyword>
<feature type="region of interest" description="Disordered" evidence="1">
    <location>
        <begin position="242"/>
        <end position="304"/>
    </location>
</feature>
<feature type="region of interest" description="Disordered" evidence="1">
    <location>
        <begin position="214"/>
        <end position="233"/>
    </location>
</feature>
<feature type="compositionally biased region" description="Polar residues" evidence="1">
    <location>
        <begin position="452"/>
        <end position="472"/>
    </location>
</feature>
<feature type="compositionally biased region" description="Basic and acidic residues" evidence="1">
    <location>
        <begin position="595"/>
        <end position="604"/>
    </location>
</feature>
<name>A0A0B2UTP5_TOXCA</name>
<feature type="transmembrane region" description="Helical" evidence="2">
    <location>
        <begin position="146"/>
        <end position="172"/>
    </location>
</feature>
<sequence>MKTSAACKKVPEIMIHNGFCDQLISACLRNTDLVAIIMANPVYVTLGSMVGAKCLLRISNCLLNARIQVNHGDSTAVMIVTDAITSGDILKSKVKQCDVYEKEVTNFTVKIFGKSCARQRTRRDAPLSNTIDSLSHTKYGAGNRSAFIYALYIGMLLLTIYVLIVSLIFFIWNERHTISAGGEPLERELCHLAAVPITIDRANEFVKHRRPILHEQEKQKSSPQHSQQSSLTWPARSCSLSRRASNSEISQPKVSEGREQQQKPTNITPKAVPSAYIMEPARTQSSESQREQPLRSNEHSSAIPTLHSIKLSQKSKSTSNLANAASSLSDLLISQKGTIPSTNRIGSTSLPVTGALTRSKSNKKILEKEIPHMRVFRTENEKEMKSNENPSEEESSTQTTTTKKQKLRELCPSSQHVTDYLKSPSFETIKTEVELKKENAPKDAGQSRPKKLSSSTKDPRRSQNISSYTADNFQDVGKHYGVELQRKRESVRSSTLKRANKSANKDSHEHMKEKRPTRSASSRSDSLHTARTPERWRLHSNSEDALSMLIAPRSSEQRKSSKSKKKTAKLNDEKQSANNSFHEASPFKNITTHTNECDIPEKAKRQSLKASQS</sequence>
<evidence type="ECO:0000256" key="2">
    <source>
        <dbReference type="SAM" id="Phobius"/>
    </source>
</evidence>
<feature type="compositionally biased region" description="Basic and acidic residues" evidence="1">
    <location>
        <begin position="525"/>
        <end position="542"/>
    </location>
</feature>
<feature type="compositionally biased region" description="Low complexity" evidence="1">
    <location>
        <begin position="221"/>
        <end position="230"/>
    </location>
</feature>
<feature type="compositionally biased region" description="Basic and acidic residues" evidence="1">
    <location>
        <begin position="503"/>
        <end position="516"/>
    </location>
</feature>
<dbReference type="AlphaFoldDB" id="A0A0B2UTP5"/>
<feature type="compositionally biased region" description="Basic and acidic residues" evidence="1">
    <location>
        <begin position="288"/>
        <end position="298"/>
    </location>
</feature>
<feature type="compositionally biased region" description="Basic and acidic residues" evidence="1">
    <location>
        <begin position="476"/>
        <end position="491"/>
    </location>
</feature>
<proteinExistence type="predicted"/>
<feature type="compositionally biased region" description="Basic and acidic residues" evidence="1">
    <location>
        <begin position="366"/>
        <end position="386"/>
    </location>
</feature>
<accession>A0A0B2UTP5</accession>
<comment type="caution">
    <text evidence="3">The sequence shown here is derived from an EMBL/GenBank/DDBJ whole genome shotgun (WGS) entry which is preliminary data.</text>
</comment>
<feature type="compositionally biased region" description="Polar residues" evidence="1">
    <location>
        <begin position="242"/>
        <end position="253"/>
    </location>
</feature>
<keyword evidence="4" id="KW-1185">Reference proteome</keyword>
<reference evidence="3 4" key="1">
    <citation type="submission" date="2014-11" db="EMBL/GenBank/DDBJ databases">
        <title>Genetic blueprint of the zoonotic pathogen Toxocara canis.</title>
        <authorList>
            <person name="Zhu X.-Q."/>
            <person name="Korhonen P.K."/>
            <person name="Cai H."/>
            <person name="Young N.D."/>
            <person name="Nejsum P."/>
            <person name="von Samson-Himmelstjerna G."/>
            <person name="Boag P.R."/>
            <person name="Tan P."/>
            <person name="Li Q."/>
            <person name="Min J."/>
            <person name="Yang Y."/>
            <person name="Wang X."/>
            <person name="Fang X."/>
            <person name="Hall R.S."/>
            <person name="Hofmann A."/>
            <person name="Sternberg P.W."/>
            <person name="Jex A.R."/>
            <person name="Gasser R.B."/>
        </authorList>
    </citation>
    <scope>NUCLEOTIDE SEQUENCE [LARGE SCALE GENOMIC DNA]</scope>
    <source>
        <strain evidence="3">PN_DK_2014</strain>
    </source>
</reference>
<feature type="region of interest" description="Disordered" evidence="1">
    <location>
        <begin position="433"/>
        <end position="613"/>
    </location>
</feature>
<keyword evidence="2" id="KW-0812">Transmembrane</keyword>
<feature type="region of interest" description="Disordered" evidence="1">
    <location>
        <begin position="366"/>
        <end position="418"/>
    </location>
</feature>
<gene>
    <name evidence="3" type="ORF">Tcan_13912</name>
</gene>
<keyword evidence="2" id="KW-0472">Membrane</keyword>
<evidence type="ECO:0000256" key="1">
    <source>
        <dbReference type="SAM" id="MobiDB-lite"/>
    </source>
</evidence>
<protein>
    <submittedName>
        <fullName evidence="3">Uncharacterized protein</fullName>
    </submittedName>
</protein>
<evidence type="ECO:0000313" key="3">
    <source>
        <dbReference type="EMBL" id="KHN74461.1"/>
    </source>
</evidence>
<dbReference type="Proteomes" id="UP000031036">
    <property type="component" value="Unassembled WGS sequence"/>
</dbReference>